<proteinExistence type="predicted"/>
<protein>
    <submittedName>
        <fullName evidence="1">FAD-dependent oxidoreductase</fullName>
    </submittedName>
</protein>
<dbReference type="EMBL" id="JBAKBA010000293">
    <property type="protein sequence ID" value="MEL0661114.1"/>
    <property type="molecule type" value="Genomic_DNA"/>
</dbReference>
<evidence type="ECO:0000313" key="2">
    <source>
        <dbReference type="Proteomes" id="UP001366060"/>
    </source>
</evidence>
<feature type="non-terminal residue" evidence="1">
    <location>
        <position position="73"/>
    </location>
</feature>
<evidence type="ECO:0000313" key="1">
    <source>
        <dbReference type="EMBL" id="MEL0661114.1"/>
    </source>
</evidence>
<reference evidence="1 2" key="1">
    <citation type="submission" date="2024-02" db="EMBL/GenBank/DDBJ databases">
        <title>Bacteria isolated from the canopy kelp, Nereocystis luetkeana.</title>
        <authorList>
            <person name="Pfister C.A."/>
            <person name="Younker I.T."/>
            <person name="Light S.H."/>
        </authorList>
    </citation>
    <scope>NUCLEOTIDE SEQUENCE [LARGE SCALE GENOMIC DNA]</scope>
    <source>
        <strain evidence="1 2">TI.2.07</strain>
    </source>
</reference>
<dbReference type="Proteomes" id="UP001366060">
    <property type="component" value="Unassembled WGS sequence"/>
</dbReference>
<feature type="non-terminal residue" evidence="1">
    <location>
        <position position="1"/>
    </location>
</feature>
<sequence>KVLGEPGDYYRLFELEELLALALLDEKKVPETAEQCMIPFAKHVDLSLLKFAVVLVQEFVCNVFRLGATAALS</sequence>
<gene>
    <name evidence="1" type="ORF">V6255_18590</name>
</gene>
<accession>A0ABU9HGT4</accession>
<organism evidence="1 2">
    <name type="scientific">Psychromonas arctica</name>
    <dbReference type="NCBI Taxonomy" id="168275"/>
    <lineage>
        <taxon>Bacteria</taxon>
        <taxon>Pseudomonadati</taxon>
        <taxon>Pseudomonadota</taxon>
        <taxon>Gammaproteobacteria</taxon>
        <taxon>Alteromonadales</taxon>
        <taxon>Psychromonadaceae</taxon>
        <taxon>Psychromonas</taxon>
    </lineage>
</organism>
<comment type="caution">
    <text evidence="1">The sequence shown here is derived from an EMBL/GenBank/DDBJ whole genome shotgun (WGS) entry which is preliminary data.</text>
</comment>
<keyword evidence="2" id="KW-1185">Reference proteome</keyword>
<name>A0ABU9HGT4_9GAMM</name>